<reference evidence="4" key="2">
    <citation type="submission" date="2021-04" db="EMBL/GenBank/DDBJ databases">
        <authorList>
            <person name="Gilroy R."/>
        </authorList>
    </citation>
    <scope>NUCLEOTIDE SEQUENCE</scope>
    <source>
        <strain evidence="4">CHK179-28034</strain>
    </source>
</reference>
<evidence type="ECO:0000256" key="2">
    <source>
        <dbReference type="SAM" id="SignalP"/>
    </source>
</evidence>
<keyword evidence="2" id="KW-0732">Signal</keyword>
<dbReference type="SUPFAM" id="SSF53187">
    <property type="entry name" value="Zn-dependent exopeptidases"/>
    <property type="match status" value="1"/>
</dbReference>
<dbReference type="CDD" id="cd02696">
    <property type="entry name" value="MurNAc-LAA"/>
    <property type="match status" value="1"/>
</dbReference>
<keyword evidence="1" id="KW-0378">Hydrolase</keyword>
<gene>
    <name evidence="4" type="ORF">H9968_05840</name>
</gene>
<dbReference type="Pfam" id="PF01520">
    <property type="entry name" value="Amidase_3"/>
    <property type="match status" value="1"/>
</dbReference>
<dbReference type="Pfam" id="PF07833">
    <property type="entry name" value="Cu_amine_oxidN1"/>
    <property type="match status" value="1"/>
</dbReference>
<organism evidence="4 5">
    <name type="scientific">Candidatus Anaerobutyricum stercoris</name>
    <dbReference type="NCBI Taxonomy" id="2838457"/>
    <lineage>
        <taxon>Bacteria</taxon>
        <taxon>Bacillati</taxon>
        <taxon>Bacillota</taxon>
        <taxon>Clostridia</taxon>
        <taxon>Lachnospirales</taxon>
        <taxon>Lachnospiraceae</taxon>
        <taxon>Anaerobutyricum</taxon>
    </lineage>
</organism>
<comment type="caution">
    <text evidence="4">The sequence shown here is derived from an EMBL/GenBank/DDBJ whole genome shotgun (WGS) entry which is preliminary data.</text>
</comment>
<evidence type="ECO:0000256" key="1">
    <source>
        <dbReference type="ARBA" id="ARBA00022801"/>
    </source>
</evidence>
<dbReference type="Proteomes" id="UP000824049">
    <property type="component" value="Unassembled WGS sequence"/>
</dbReference>
<dbReference type="GO" id="GO:0030288">
    <property type="term" value="C:outer membrane-bounded periplasmic space"/>
    <property type="evidence" value="ECO:0007669"/>
    <property type="project" value="TreeGrafter"/>
</dbReference>
<sequence>MKRWLSLLMVIMLCFSLTVPATQVDASSRVTVVYKGKTKSFSGKKTYSYVNNSKIKLSKQPIFMKNGSYMGPVNKLFKKSSLKVSVKSSGNILTLQYRSNIIVLKNGSRNITVNGQSDRMNAPAMLVTYPSGKTKWVVPLKSVCSRLGITYKLKNGVIKMKGAVNSATTSSSSSSNNNSAAENGQITLVLDAGHGGMDSGATGNGYREKNMTLSILLGAKRMFDNDSRFKVYYTRTSDSYPSLTDRSNLANNYDADLFVSIHINSASASAHGTETLYNSSRNTVTAKDGMTSRELASYIQRAVVSTTGFTNRGLKNRTDLSVLNRTKMPACLIEYGFISNTKEAREMNANTTRYGQELYQAIVGYLQSEGKL</sequence>
<evidence type="ECO:0000313" key="4">
    <source>
        <dbReference type="EMBL" id="HIZ39430.1"/>
    </source>
</evidence>
<dbReference type="InterPro" id="IPR050695">
    <property type="entry name" value="N-acetylmuramoyl_amidase_3"/>
</dbReference>
<dbReference type="GO" id="GO:0008745">
    <property type="term" value="F:N-acetylmuramoyl-L-alanine amidase activity"/>
    <property type="evidence" value="ECO:0007669"/>
    <property type="project" value="InterPro"/>
</dbReference>
<name>A0A9D2EL76_9FIRM</name>
<dbReference type="GO" id="GO:0009253">
    <property type="term" value="P:peptidoglycan catabolic process"/>
    <property type="evidence" value="ECO:0007669"/>
    <property type="project" value="InterPro"/>
</dbReference>
<dbReference type="Gene3D" id="3.30.457.10">
    <property type="entry name" value="Copper amine oxidase-like, N-terminal domain"/>
    <property type="match status" value="1"/>
</dbReference>
<dbReference type="AlphaFoldDB" id="A0A9D2EL76"/>
<dbReference type="InterPro" id="IPR002508">
    <property type="entry name" value="MurNAc-LAA_cat"/>
</dbReference>
<dbReference type="SUPFAM" id="SSF55383">
    <property type="entry name" value="Copper amine oxidase, domain N"/>
    <property type="match status" value="1"/>
</dbReference>
<dbReference type="EMBL" id="DXBR01000052">
    <property type="protein sequence ID" value="HIZ39430.1"/>
    <property type="molecule type" value="Genomic_DNA"/>
</dbReference>
<proteinExistence type="predicted"/>
<feature type="domain" description="MurNAc-LAA" evidence="3">
    <location>
        <begin position="247"/>
        <end position="363"/>
    </location>
</feature>
<evidence type="ECO:0000259" key="3">
    <source>
        <dbReference type="SMART" id="SM00646"/>
    </source>
</evidence>
<dbReference type="Gene3D" id="3.40.630.40">
    <property type="entry name" value="Zn-dependent exopeptidases"/>
    <property type="match status" value="1"/>
</dbReference>
<feature type="chain" id="PRO_5039455219" evidence="2">
    <location>
        <begin position="22"/>
        <end position="372"/>
    </location>
</feature>
<accession>A0A9D2EL76</accession>
<dbReference type="SMART" id="SM00646">
    <property type="entry name" value="Ami_3"/>
    <property type="match status" value="1"/>
</dbReference>
<feature type="signal peptide" evidence="2">
    <location>
        <begin position="1"/>
        <end position="21"/>
    </location>
</feature>
<evidence type="ECO:0000313" key="5">
    <source>
        <dbReference type="Proteomes" id="UP000824049"/>
    </source>
</evidence>
<protein>
    <submittedName>
        <fullName evidence="4">N-acetylmuramoyl-L-alanine amidase</fullName>
    </submittedName>
</protein>
<dbReference type="InterPro" id="IPR012854">
    <property type="entry name" value="Cu_amine_oxidase-like_N"/>
</dbReference>
<dbReference type="PANTHER" id="PTHR30404:SF0">
    <property type="entry name" value="N-ACETYLMURAMOYL-L-ALANINE AMIDASE AMIC"/>
    <property type="match status" value="1"/>
</dbReference>
<dbReference type="InterPro" id="IPR036582">
    <property type="entry name" value="Mao_N_sf"/>
</dbReference>
<reference evidence="4" key="1">
    <citation type="journal article" date="2021" name="PeerJ">
        <title>Extensive microbial diversity within the chicken gut microbiome revealed by metagenomics and culture.</title>
        <authorList>
            <person name="Gilroy R."/>
            <person name="Ravi A."/>
            <person name="Getino M."/>
            <person name="Pursley I."/>
            <person name="Horton D.L."/>
            <person name="Alikhan N.F."/>
            <person name="Baker D."/>
            <person name="Gharbi K."/>
            <person name="Hall N."/>
            <person name="Watson M."/>
            <person name="Adriaenssens E.M."/>
            <person name="Foster-Nyarko E."/>
            <person name="Jarju S."/>
            <person name="Secka A."/>
            <person name="Antonio M."/>
            <person name="Oren A."/>
            <person name="Chaudhuri R.R."/>
            <person name="La Ragione R."/>
            <person name="Hildebrand F."/>
            <person name="Pallen M.J."/>
        </authorList>
    </citation>
    <scope>NUCLEOTIDE SEQUENCE</scope>
    <source>
        <strain evidence="4">CHK179-28034</strain>
    </source>
</reference>
<dbReference type="PANTHER" id="PTHR30404">
    <property type="entry name" value="N-ACETYLMURAMOYL-L-ALANINE AMIDASE"/>
    <property type="match status" value="1"/>
</dbReference>